<dbReference type="GO" id="GO:0008270">
    <property type="term" value="F:zinc ion binding"/>
    <property type="evidence" value="ECO:0007669"/>
    <property type="project" value="UniProtKB-KW"/>
</dbReference>
<comment type="subcellular location">
    <subcellularLocation>
        <location evidence="2">Cytoplasm</location>
        <location evidence="2">Cytoskeleton</location>
    </subcellularLocation>
    <subcellularLocation>
        <location evidence="1">Nucleus</location>
    </subcellularLocation>
</comment>
<feature type="compositionally biased region" description="Basic and acidic residues" evidence="17">
    <location>
        <begin position="303"/>
        <end position="317"/>
    </location>
</feature>
<dbReference type="PRINTS" id="PR00047">
    <property type="entry name" value="STROIDFINGER"/>
</dbReference>
<dbReference type="PROSITE" id="PS51030">
    <property type="entry name" value="NUCLEAR_REC_DBD_2"/>
    <property type="match status" value="1"/>
</dbReference>
<dbReference type="Pfam" id="PF00105">
    <property type="entry name" value="zf-C4"/>
    <property type="match status" value="1"/>
</dbReference>
<dbReference type="Gene3D" id="1.20.900.10">
    <property type="entry name" value="Dbl homology (DH) domain"/>
    <property type="match status" value="1"/>
</dbReference>
<dbReference type="Pfam" id="PF00169">
    <property type="entry name" value="PH"/>
    <property type="match status" value="2"/>
</dbReference>
<feature type="compositionally biased region" description="Polar residues" evidence="17">
    <location>
        <begin position="259"/>
        <end position="284"/>
    </location>
</feature>
<feature type="domain" description="NR LBD" evidence="22">
    <location>
        <begin position="1591"/>
        <end position="1828"/>
    </location>
</feature>
<dbReference type="PROSITE" id="PS00031">
    <property type="entry name" value="NUCLEAR_REC_DBD_1"/>
    <property type="match status" value="1"/>
</dbReference>
<dbReference type="InterPro" id="IPR048246">
    <property type="entry name" value="NR2C1/2-like_LBD"/>
</dbReference>
<dbReference type="PROSITE" id="PS50010">
    <property type="entry name" value="DH_2"/>
    <property type="match status" value="1"/>
</dbReference>
<feature type="region of interest" description="Disordered" evidence="17">
    <location>
        <begin position="670"/>
        <end position="704"/>
    </location>
</feature>
<evidence type="ECO:0000256" key="10">
    <source>
        <dbReference type="ARBA" id="ARBA00023015"/>
    </source>
</evidence>
<dbReference type="Pfam" id="PF00104">
    <property type="entry name" value="Hormone_recep"/>
    <property type="match status" value="1"/>
</dbReference>
<evidence type="ECO:0000256" key="17">
    <source>
        <dbReference type="SAM" id="MobiDB-lite"/>
    </source>
</evidence>
<dbReference type="InterPro" id="IPR048245">
    <property type="entry name" value="NR2C1/2-like_DBD"/>
</dbReference>
<evidence type="ECO:0000259" key="20">
    <source>
        <dbReference type="PROSITE" id="PS50178"/>
    </source>
</evidence>
<feature type="compositionally biased region" description="Pro residues" evidence="17">
    <location>
        <begin position="469"/>
        <end position="479"/>
    </location>
</feature>
<feature type="compositionally biased region" description="Polar residues" evidence="17">
    <location>
        <begin position="94"/>
        <end position="104"/>
    </location>
</feature>
<evidence type="ECO:0000256" key="9">
    <source>
        <dbReference type="ARBA" id="ARBA00022833"/>
    </source>
</evidence>
<dbReference type="FunFam" id="1.20.900.10:FF:000024">
    <property type="entry name" value="FYVE, RhoGEF and PH domain-containing protein 6"/>
    <property type="match status" value="1"/>
</dbReference>
<feature type="compositionally biased region" description="Acidic residues" evidence="17">
    <location>
        <begin position="609"/>
        <end position="620"/>
    </location>
</feature>
<evidence type="ECO:0000259" key="18">
    <source>
        <dbReference type="PROSITE" id="PS50003"/>
    </source>
</evidence>
<dbReference type="Proteomes" id="UP000290572">
    <property type="component" value="Unassembled WGS sequence"/>
</dbReference>
<dbReference type="InterPro" id="IPR035500">
    <property type="entry name" value="NHR-like_dom_sf"/>
</dbReference>
<evidence type="ECO:0000256" key="14">
    <source>
        <dbReference type="ARBA" id="ARBA00023212"/>
    </source>
</evidence>
<dbReference type="Gene3D" id="3.30.40.10">
    <property type="entry name" value="Zinc/RING finger domain, C3HC4 (zinc finger)"/>
    <property type="match status" value="1"/>
</dbReference>
<feature type="region of interest" description="Disordered" evidence="17">
    <location>
        <begin position="591"/>
        <end position="620"/>
    </location>
</feature>
<dbReference type="PROSITE" id="PS50003">
    <property type="entry name" value="PH_DOMAIN"/>
    <property type="match status" value="1"/>
</dbReference>
<dbReference type="InterPro" id="IPR001849">
    <property type="entry name" value="PH_domain"/>
</dbReference>
<keyword evidence="13" id="KW-0675">Receptor</keyword>
<feature type="domain" description="PH" evidence="18">
    <location>
        <begin position="928"/>
        <end position="1022"/>
    </location>
</feature>
<dbReference type="SUPFAM" id="SSF50729">
    <property type="entry name" value="PH domain-like"/>
    <property type="match status" value="2"/>
</dbReference>
<dbReference type="Gene3D" id="3.30.50.10">
    <property type="entry name" value="Erythroid Transcription Factor GATA-1, subunit A"/>
    <property type="match status" value="1"/>
</dbReference>
<dbReference type="PROSITE" id="PS51843">
    <property type="entry name" value="NR_LBD"/>
    <property type="match status" value="1"/>
</dbReference>
<evidence type="ECO:0000313" key="23">
    <source>
        <dbReference type="EMBL" id="RXN05090.1"/>
    </source>
</evidence>
<dbReference type="SMART" id="SM00399">
    <property type="entry name" value="ZnF_C4"/>
    <property type="match status" value="1"/>
</dbReference>
<keyword evidence="6" id="KW-0479">Metal-binding</keyword>
<dbReference type="InterPro" id="IPR000219">
    <property type="entry name" value="DH_dom"/>
</dbReference>
<evidence type="ECO:0000256" key="11">
    <source>
        <dbReference type="ARBA" id="ARBA00023125"/>
    </source>
</evidence>
<evidence type="ECO:0000256" key="1">
    <source>
        <dbReference type="ARBA" id="ARBA00004123"/>
    </source>
</evidence>
<evidence type="ECO:0000313" key="24">
    <source>
        <dbReference type="Proteomes" id="UP000290572"/>
    </source>
</evidence>
<name>A0A498L9P7_LABRO</name>
<dbReference type="SUPFAM" id="SSF48508">
    <property type="entry name" value="Nuclear receptor ligand-binding domain"/>
    <property type="match status" value="1"/>
</dbReference>
<comment type="caution">
    <text evidence="23">The sequence shown here is derived from an EMBL/GenBank/DDBJ whole genome shotgun (WGS) entry which is preliminary data.</text>
</comment>
<dbReference type="GO" id="GO:0005085">
    <property type="term" value="F:guanyl-nucleotide exchange factor activity"/>
    <property type="evidence" value="ECO:0007669"/>
    <property type="project" value="UniProtKB-KW"/>
</dbReference>
<feature type="compositionally biased region" description="Basic and acidic residues" evidence="17">
    <location>
        <begin position="136"/>
        <end position="148"/>
    </location>
</feature>
<dbReference type="Gene3D" id="1.10.565.10">
    <property type="entry name" value="Retinoid X Receptor"/>
    <property type="match status" value="1"/>
</dbReference>
<feature type="domain" description="FYVE-type" evidence="20">
    <location>
        <begin position="1059"/>
        <end position="1118"/>
    </location>
</feature>
<feature type="region of interest" description="Disordered" evidence="17">
    <location>
        <begin position="258"/>
        <end position="326"/>
    </location>
</feature>
<dbReference type="SMART" id="SM00325">
    <property type="entry name" value="RhoGEF"/>
    <property type="match status" value="1"/>
</dbReference>
<keyword evidence="10" id="KW-0805">Transcription regulation</keyword>
<dbReference type="SMART" id="SM00430">
    <property type="entry name" value="HOLI"/>
    <property type="match status" value="1"/>
</dbReference>
<dbReference type="InterPro" id="IPR017455">
    <property type="entry name" value="Znf_FYVE-rel"/>
</dbReference>
<feature type="region of interest" description="Disordered" evidence="17">
    <location>
        <begin position="425"/>
        <end position="496"/>
    </location>
</feature>
<evidence type="ECO:0000256" key="13">
    <source>
        <dbReference type="ARBA" id="ARBA00023170"/>
    </source>
</evidence>
<dbReference type="GO" id="GO:0005634">
    <property type="term" value="C:nucleus"/>
    <property type="evidence" value="ECO:0007669"/>
    <property type="project" value="UniProtKB-SubCell"/>
</dbReference>
<keyword evidence="15" id="KW-0539">Nucleus</keyword>
<evidence type="ECO:0000256" key="8">
    <source>
        <dbReference type="ARBA" id="ARBA00022771"/>
    </source>
</evidence>
<keyword evidence="11" id="KW-0238">DNA-binding</keyword>
<evidence type="ECO:0000256" key="2">
    <source>
        <dbReference type="ARBA" id="ARBA00004245"/>
    </source>
</evidence>
<evidence type="ECO:0000256" key="16">
    <source>
        <dbReference type="PROSITE-ProRule" id="PRU00091"/>
    </source>
</evidence>
<feature type="compositionally biased region" description="Basic and acidic residues" evidence="17">
    <location>
        <begin position="689"/>
        <end position="704"/>
    </location>
</feature>
<dbReference type="PRINTS" id="PR00398">
    <property type="entry name" value="STRDHORMONER"/>
</dbReference>
<feature type="compositionally biased region" description="Polar residues" evidence="17">
    <location>
        <begin position="534"/>
        <end position="556"/>
    </location>
</feature>
<feature type="region of interest" description="Disordered" evidence="17">
    <location>
        <begin position="534"/>
        <end position="559"/>
    </location>
</feature>
<keyword evidence="7" id="KW-0677">Repeat</keyword>
<evidence type="ECO:0000256" key="15">
    <source>
        <dbReference type="ARBA" id="ARBA00023242"/>
    </source>
</evidence>
<dbReference type="InterPro" id="IPR000306">
    <property type="entry name" value="Znf_FYVE"/>
</dbReference>
<keyword evidence="9" id="KW-0862">Zinc</keyword>
<keyword evidence="24" id="KW-1185">Reference proteome</keyword>
<dbReference type="CDD" id="cd15743">
    <property type="entry name" value="FYVE_FGD6"/>
    <property type="match status" value="1"/>
</dbReference>
<proteinExistence type="inferred from homology"/>
<dbReference type="InterPro" id="IPR051092">
    <property type="entry name" value="FYVE_RhoGEF_PH"/>
</dbReference>
<evidence type="ECO:0000259" key="21">
    <source>
        <dbReference type="PROSITE" id="PS51030"/>
    </source>
</evidence>
<keyword evidence="4" id="KW-0963">Cytoplasm</keyword>
<dbReference type="InterPro" id="IPR013088">
    <property type="entry name" value="Znf_NHR/GATA"/>
</dbReference>
<dbReference type="Pfam" id="PF00621">
    <property type="entry name" value="RhoGEF"/>
    <property type="match status" value="1"/>
</dbReference>
<feature type="compositionally biased region" description="Pro residues" evidence="17">
    <location>
        <begin position="217"/>
        <end position="227"/>
    </location>
</feature>
<comment type="similarity">
    <text evidence="3">Belongs to the nuclear hormone receptor family. NR2 subfamily.</text>
</comment>
<evidence type="ECO:0000259" key="22">
    <source>
        <dbReference type="PROSITE" id="PS51843"/>
    </source>
</evidence>
<dbReference type="SUPFAM" id="SSF57716">
    <property type="entry name" value="Glucocorticoid receptor-like (DNA-binding domain)"/>
    <property type="match status" value="1"/>
</dbReference>
<dbReference type="InterPro" id="IPR013083">
    <property type="entry name" value="Znf_RING/FYVE/PHD"/>
</dbReference>
<feature type="region of interest" description="Disordered" evidence="17">
    <location>
        <begin position="1"/>
        <end position="235"/>
    </location>
</feature>
<dbReference type="CDD" id="cd06952">
    <property type="entry name" value="NR_LBD_TR2_like"/>
    <property type="match status" value="1"/>
</dbReference>
<dbReference type="PANTHER" id="PTHR12673">
    <property type="entry name" value="FACIOGENITAL DYSPLASIA PROTEIN"/>
    <property type="match status" value="1"/>
</dbReference>
<reference evidence="23 24" key="1">
    <citation type="submission" date="2018-03" db="EMBL/GenBank/DDBJ databases">
        <title>Draft genome sequence of Rohu Carp (Labeo rohita).</title>
        <authorList>
            <person name="Das P."/>
            <person name="Kushwaha B."/>
            <person name="Joshi C.G."/>
            <person name="Kumar D."/>
            <person name="Nagpure N.S."/>
            <person name="Sahoo L."/>
            <person name="Das S.P."/>
            <person name="Bit A."/>
            <person name="Patnaik S."/>
            <person name="Meher P.K."/>
            <person name="Jayasankar P."/>
            <person name="Koringa P.G."/>
            <person name="Patel N.V."/>
            <person name="Hinsu A.T."/>
            <person name="Kumar R."/>
            <person name="Pandey M."/>
            <person name="Agarwal S."/>
            <person name="Srivastava S."/>
            <person name="Singh M."/>
            <person name="Iquebal M.A."/>
            <person name="Jaiswal S."/>
            <person name="Angadi U.B."/>
            <person name="Kumar N."/>
            <person name="Raza M."/>
            <person name="Shah T.M."/>
            <person name="Rai A."/>
            <person name="Jena J.K."/>
        </authorList>
    </citation>
    <scope>NUCLEOTIDE SEQUENCE [LARGE SCALE GENOMIC DNA]</scope>
    <source>
        <strain evidence="23">DASCIFA01</strain>
        <tissue evidence="23">Testis</tissue>
    </source>
</reference>
<protein>
    <submittedName>
        <fullName evidence="23">PH domain-containing 6-like protein</fullName>
    </submittedName>
</protein>
<dbReference type="CDD" id="cd06967">
    <property type="entry name" value="NR_DBD_TR2_like"/>
    <property type="match status" value="1"/>
</dbReference>
<dbReference type="GO" id="GO:0003700">
    <property type="term" value="F:DNA-binding transcription factor activity"/>
    <property type="evidence" value="ECO:0007669"/>
    <property type="project" value="InterPro"/>
</dbReference>
<evidence type="ECO:0000256" key="7">
    <source>
        <dbReference type="ARBA" id="ARBA00022737"/>
    </source>
</evidence>
<dbReference type="GO" id="GO:0005856">
    <property type="term" value="C:cytoskeleton"/>
    <property type="evidence" value="ECO:0007669"/>
    <property type="project" value="UniProtKB-SubCell"/>
</dbReference>
<evidence type="ECO:0000259" key="19">
    <source>
        <dbReference type="PROSITE" id="PS50010"/>
    </source>
</evidence>
<feature type="domain" description="Nuclear receptor" evidence="21">
    <location>
        <begin position="1353"/>
        <end position="1428"/>
    </location>
</feature>
<dbReference type="STRING" id="84645.A0A498L9P7"/>
<keyword evidence="12" id="KW-0804">Transcription</keyword>
<dbReference type="FunFam" id="3.30.50.10:FF:000015">
    <property type="entry name" value="Nuclear receptor subfamily 2, group C, member 1"/>
    <property type="match status" value="1"/>
</dbReference>
<dbReference type="InterPro" id="IPR011011">
    <property type="entry name" value="Znf_FYVE_PHD"/>
</dbReference>
<accession>A0A498L9P7</accession>
<dbReference type="PANTHER" id="PTHR12673:SF12">
    <property type="entry name" value="FYVE, RHOGEF AND PH DOMAIN-CONTAINING PROTEIN 6"/>
    <property type="match status" value="1"/>
</dbReference>
<keyword evidence="5" id="KW-0344">Guanine-nucleotide releasing factor</keyword>
<dbReference type="FunFam" id="1.10.565.10:FF:000012">
    <property type="entry name" value="Nuclear receptor subfamily 2 group C member 1"/>
    <property type="match status" value="1"/>
</dbReference>
<dbReference type="InterPro" id="IPR001628">
    <property type="entry name" value="Znf_hrmn_rcpt"/>
</dbReference>
<gene>
    <name evidence="23" type="ORF">ROHU_033579</name>
</gene>
<dbReference type="Pfam" id="PF01363">
    <property type="entry name" value="FYVE"/>
    <property type="match status" value="1"/>
</dbReference>
<dbReference type="FunFam" id="2.30.29.30:FF:000158">
    <property type="entry name" value="FYVE, RhoGEF and PH domain containing 6"/>
    <property type="match status" value="1"/>
</dbReference>
<dbReference type="GO" id="GO:0043565">
    <property type="term" value="F:sequence-specific DNA binding"/>
    <property type="evidence" value="ECO:0007669"/>
    <property type="project" value="InterPro"/>
</dbReference>
<evidence type="ECO:0000256" key="6">
    <source>
        <dbReference type="ARBA" id="ARBA00022723"/>
    </source>
</evidence>
<evidence type="ECO:0000256" key="12">
    <source>
        <dbReference type="ARBA" id="ARBA00023163"/>
    </source>
</evidence>
<dbReference type="InterPro" id="IPR035899">
    <property type="entry name" value="DBL_dom_sf"/>
</dbReference>
<dbReference type="InterPro" id="IPR000536">
    <property type="entry name" value="Nucl_hrmn_rcpt_lig-bd"/>
</dbReference>
<keyword evidence="8 16" id="KW-0863">Zinc-finger</keyword>
<evidence type="ECO:0000256" key="4">
    <source>
        <dbReference type="ARBA" id="ARBA00022490"/>
    </source>
</evidence>
<dbReference type="SMART" id="SM00233">
    <property type="entry name" value="PH"/>
    <property type="match status" value="2"/>
</dbReference>
<feature type="compositionally biased region" description="Basic and acidic residues" evidence="17">
    <location>
        <begin position="591"/>
        <end position="600"/>
    </location>
</feature>
<dbReference type="SMART" id="SM00064">
    <property type="entry name" value="FYVE"/>
    <property type="match status" value="1"/>
</dbReference>
<feature type="compositionally biased region" description="Basic and acidic residues" evidence="17">
    <location>
        <begin position="186"/>
        <end position="200"/>
    </location>
</feature>
<evidence type="ECO:0000256" key="3">
    <source>
        <dbReference type="ARBA" id="ARBA00006421"/>
    </source>
</evidence>
<dbReference type="CDD" id="cd13237">
    <property type="entry name" value="PH2_FGD5_FGD6"/>
    <property type="match status" value="1"/>
</dbReference>
<dbReference type="Gene3D" id="2.30.29.30">
    <property type="entry name" value="Pleckstrin-homology domain (PH domain)/Phosphotyrosine-binding domain (PTB)"/>
    <property type="match status" value="2"/>
</dbReference>
<dbReference type="GO" id="GO:0005737">
    <property type="term" value="C:cytoplasm"/>
    <property type="evidence" value="ECO:0007669"/>
    <property type="project" value="TreeGrafter"/>
</dbReference>
<organism evidence="23 24">
    <name type="scientific">Labeo rohita</name>
    <name type="common">Indian major carp</name>
    <name type="synonym">Cyprinus rohita</name>
    <dbReference type="NCBI Taxonomy" id="84645"/>
    <lineage>
        <taxon>Eukaryota</taxon>
        <taxon>Metazoa</taxon>
        <taxon>Chordata</taxon>
        <taxon>Craniata</taxon>
        <taxon>Vertebrata</taxon>
        <taxon>Euteleostomi</taxon>
        <taxon>Actinopterygii</taxon>
        <taxon>Neopterygii</taxon>
        <taxon>Teleostei</taxon>
        <taxon>Ostariophysi</taxon>
        <taxon>Cypriniformes</taxon>
        <taxon>Cyprinidae</taxon>
        <taxon>Labeoninae</taxon>
        <taxon>Labeonini</taxon>
        <taxon>Labeo</taxon>
    </lineage>
</organism>
<dbReference type="InterPro" id="IPR011993">
    <property type="entry name" value="PH-like_dom_sf"/>
</dbReference>
<dbReference type="CDD" id="cd00160">
    <property type="entry name" value="RhoGEF"/>
    <property type="match status" value="1"/>
</dbReference>
<dbReference type="PROSITE" id="PS50178">
    <property type="entry name" value="ZF_FYVE"/>
    <property type="match status" value="1"/>
</dbReference>
<dbReference type="InterPro" id="IPR001723">
    <property type="entry name" value="Nuclear_hrmn_rcpt"/>
</dbReference>
<dbReference type="SUPFAM" id="SSF48065">
    <property type="entry name" value="DBL homology domain (DH-domain)"/>
    <property type="match status" value="1"/>
</dbReference>
<feature type="region of interest" description="Disordered" evidence="17">
    <location>
        <begin position="340"/>
        <end position="363"/>
    </location>
</feature>
<keyword evidence="14" id="KW-0206">Cytoskeleton</keyword>
<evidence type="ECO:0000256" key="5">
    <source>
        <dbReference type="ARBA" id="ARBA00022658"/>
    </source>
</evidence>
<sequence length="1841" mass="206248">MKKPPVAPKPKLVQSQKPSPPPIAPKPEILLPSPSPTVHKRGKPAVAPKPCLPKAPQKPLQPRQDPCKTQHPPVSKNGGPALLSSHLSHYIIPPSTQSHQLGNSKSEDSKEICGTAGVGVFKEGDSPKEQSFCNDTLEHSFHSEREQMHASMEPSAESQDETNSAALEKDEAGTQIQTSVQIPRHSPTEHLQEWSSEQKHTGNSIFSSCPRDNDGVPAPPSKPLPVPHPRRPRRALLRQNVVEIAPSDTEAEILEHVQTDTLLENPENTSKSCHTYTDTPQNLCSPKENTENTDTDSSTNTDSLHKVDSFHSSRTEDVPSDLDSTYYSVPTNGVTLASTNTAAEEGSQPPAPPPRQKSLPQMVDSSCKASTSVDNLLLHCHSDVQEVKCEDEEVQSDDEDDGAYGDFARYPITRSLPKQIKLSCGSQVPVTKPSLDGEEKSPKVMPKKPQRNSLPASVVLRKQNTPPLTHTPPPIPNSSPPIFRELPPPPQEKPSWRVALPNIPLFSRNQPTRSNSQPQAGGVGPVLIKQRAKSFSSADLQRADTGSESSEQLVRSDQTRRSLRKLLELRVCARLLPKLLRSGQSLDCTRTDTEYEDHKTTPTNQVAPGDDDEAQGDSEADCEVEYENVRLYEEIPEYMNLPWVYSNQNEDTDVYEVQEPCEINRCSVSGDLSEDGLSSNEEDGNSSDSSKEDMSHSKDKEEVERAKRNKVVHIAMEIMSSEKVFVDVLKLLHIDFRDSVAKATRASGKPLVEEKVLNQILYYLPQLYELNKDLLKELEERVAHWSDHQRLADIFVQKGPYLKMYSTYIREFDRNVALLDEQCRKNPPFANVVRQFEMSPRCASLALKHYLLKPVQRIPQYQLLLTDYLKNLPEDSSDYKDTQTALSVVKEVANHANDIMKQGDNFQKLMQVQYSLTGHHEIVQPGRVFLKEGTLMKLSRKVMQPRMFFLFNDILLYTTPVQSGQYKVNSMLSLAGMKVSKPSQEAYQNELNIESVERSFILSANSATERDEWLEAIAKAIDDYTKKKISFFSSRSQELEGISDDGLPLGSKAPIWIPDLRTTMCMICTCEFTLTWRRHHCRACGKVVCQACSSNKYYLEYLKNQLARVCDHCYIKLQHKGDQSNVTVSPSGRSSTFAFSRKQKKIPSALKEVSANTENSSMSGYLQRSKGHKKPWKRLWFVIKNKVLYTYAASEDVAALESQPLLGFFLREEKTGPAQKMQFKLYHKNTLYYIFRAEDIPTAQSREQTNGIEISDRISVLIVTEQQLAQKVQIVTAIDQAGAGKQQFILANLDYPNQEKLFIKQENSPAKVILTSADGAAVNQLLFASPELTGQQIQFVTEGSEQGATKPPVEYCVVCGDKASGRHYGAVSCEGCKGFFKRSIRKNLVYTCRGSGECVINKHHRNRCQYCRLQRCMALGMKQDSVQCERKPVEVSREKPANCAPSIEKIYIRKNLCSPLAAMPTFVSEKETTRSTSLLDSNMLLNIQQSLSKLDNTILIPSSPDQNDSSQGDLGTLANVVTSLGHLSKSREMIDSSTDLSAIETMSNDDSVMTDIQREESNDVTRAFDTLTKVLHPEEGCGEEVAEGAVRVDEQTTALLELEGPLLSDMHVPFKLMMPLPMPDFLNLNYICESASRLLFLSMHWARSIPAFQALGSENSITLMKACWNELFALGLAQCSNIMNVETILTAIINHLQTSLEEEKLSPERVKLVMEHIWRMQEFCNSMSRMSPDAYEYAYLKAVVLFSPDHSGVDGTLQIERFQEKAYMELQDYVSKVYPEDTYRLSKLLVRLPALRLMSAAVTEELFFAGLIGNVQIDSIIPYILKMESTDYNSQPISTAE</sequence>
<feature type="domain" description="DH" evidence="19">
    <location>
        <begin position="710"/>
        <end position="899"/>
    </location>
</feature>
<dbReference type="EMBL" id="QBIY01013420">
    <property type="protein sequence ID" value="RXN05090.1"/>
    <property type="molecule type" value="Genomic_DNA"/>
</dbReference>
<dbReference type="SUPFAM" id="SSF57903">
    <property type="entry name" value="FYVE/PHD zinc finger"/>
    <property type="match status" value="1"/>
</dbReference>